<dbReference type="AlphaFoldDB" id="A0A169RG23"/>
<evidence type="ECO:0000313" key="2">
    <source>
        <dbReference type="EMBL" id="BAU93348.1"/>
    </source>
</evidence>
<feature type="transmembrane region" description="Helical" evidence="1">
    <location>
        <begin position="141"/>
        <end position="163"/>
    </location>
</feature>
<keyword evidence="1" id="KW-0472">Membrane</keyword>
<evidence type="ECO:0000256" key="1">
    <source>
        <dbReference type="SAM" id="Phobius"/>
    </source>
</evidence>
<name>A0A169RG23_9HYPH</name>
<reference evidence="2 3" key="1">
    <citation type="journal article" date="2016" name="Genome Announc.">
        <title>Complete Genome Sequence of Methylobacterium populi P-1M, Isolated from Pink-Pigmented Household Biofilm.</title>
        <authorList>
            <person name="Morohoshi T."/>
            <person name="Ikeda T."/>
        </authorList>
    </citation>
    <scope>NUCLEOTIDE SEQUENCE [LARGE SCALE GENOMIC DNA]</scope>
    <source>
        <strain evidence="2 3">P-1M</strain>
    </source>
</reference>
<organism evidence="2 3">
    <name type="scientific">Methylorubrum populi</name>
    <dbReference type="NCBI Taxonomy" id="223967"/>
    <lineage>
        <taxon>Bacteria</taxon>
        <taxon>Pseudomonadati</taxon>
        <taxon>Pseudomonadota</taxon>
        <taxon>Alphaproteobacteria</taxon>
        <taxon>Hyphomicrobiales</taxon>
        <taxon>Methylobacteriaceae</taxon>
        <taxon>Methylorubrum</taxon>
    </lineage>
</organism>
<dbReference type="Proteomes" id="UP000218288">
    <property type="component" value="Chromosome"/>
</dbReference>
<feature type="transmembrane region" description="Helical" evidence="1">
    <location>
        <begin position="106"/>
        <end position="129"/>
    </location>
</feature>
<protein>
    <submittedName>
        <fullName evidence="2">Uncharacterized protein</fullName>
    </submittedName>
</protein>
<sequence length="196" mass="21232">MLIYHDPRPENIRSVIAWTAFLLGCGYIALNAVLPNNDMNIAVDILIGVMATVVLSFYIRAGILALWTGSRTNTDYLIVGIALSWLSQDGQAWLRTILRLSNFNPAFANSELFVPIKLLTVIAAVLHIVPKGAANGVVPRGNTYSVLVGFGIAAVLVFATLVYKPDVQPVIDRIPPWTRDLFRTGAVPTGPPNPPA</sequence>
<keyword evidence="1" id="KW-1133">Transmembrane helix</keyword>
<feature type="transmembrane region" description="Helical" evidence="1">
    <location>
        <begin position="15"/>
        <end position="34"/>
    </location>
</feature>
<proteinExistence type="predicted"/>
<evidence type="ECO:0000313" key="3">
    <source>
        <dbReference type="Proteomes" id="UP000218288"/>
    </source>
</evidence>
<dbReference type="OrthoDB" id="7991313at2"/>
<gene>
    <name evidence="2" type="ORF">MPPM_4743</name>
</gene>
<dbReference type="EMBL" id="AP014809">
    <property type="protein sequence ID" value="BAU93348.1"/>
    <property type="molecule type" value="Genomic_DNA"/>
</dbReference>
<keyword evidence="1" id="KW-0812">Transmembrane</keyword>
<dbReference type="RefSeq" id="WP_096487095.1">
    <property type="nucleotide sequence ID" value="NZ_AP014809.1"/>
</dbReference>
<feature type="transmembrane region" description="Helical" evidence="1">
    <location>
        <begin position="46"/>
        <end position="70"/>
    </location>
</feature>
<accession>A0A169RG23</accession>